<proteinExistence type="inferred from homology"/>
<dbReference type="EMBL" id="JBBNAF010000013">
    <property type="protein sequence ID" value="KAK9086238.1"/>
    <property type="molecule type" value="Genomic_DNA"/>
</dbReference>
<feature type="domain" description="Fe2OG dioxygenase" evidence="9">
    <location>
        <begin position="201"/>
        <end position="310"/>
    </location>
</feature>
<name>A0AAP0E759_9MAGN</name>
<accession>A0AAP0E759</accession>
<reference evidence="10 11" key="1">
    <citation type="submission" date="2024-01" db="EMBL/GenBank/DDBJ databases">
        <title>Genome assemblies of Stephania.</title>
        <authorList>
            <person name="Yang L."/>
        </authorList>
    </citation>
    <scope>NUCLEOTIDE SEQUENCE [LARGE SCALE GENOMIC DNA]</scope>
    <source>
        <strain evidence="10">YNDBR</strain>
        <tissue evidence="10">Leaf</tissue>
    </source>
</reference>
<dbReference type="PANTHER" id="PTHR47990">
    <property type="entry name" value="2-OXOGLUTARATE (2OG) AND FE(II)-DEPENDENT OXYGENASE SUPERFAMILY PROTEIN-RELATED"/>
    <property type="match status" value="1"/>
</dbReference>
<dbReference type="Proteomes" id="UP001420932">
    <property type="component" value="Unassembled WGS sequence"/>
</dbReference>
<comment type="catalytic activity">
    <reaction evidence="5">
        <text>gibberellin A1 + 2-oxoglutarate + O2 = gibberellin A8 + succinate + CO2</text>
        <dbReference type="Rhea" id="RHEA:15005"/>
        <dbReference type="ChEBI" id="CHEBI:15379"/>
        <dbReference type="ChEBI" id="CHEBI:16526"/>
        <dbReference type="ChEBI" id="CHEBI:16810"/>
        <dbReference type="ChEBI" id="CHEBI:30031"/>
        <dbReference type="ChEBI" id="CHEBI:58524"/>
        <dbReference type="ChEBI" id="CHEBI:58594"/>
        <dbReference type="EC" id="1.14.11.13"/>
    </reaction>
</comment>
<keyword evidence="11" id="KW-1185">Reference proteome</keyword>
<dbReference type="PROSITE" id="PS51471">
    <property type="entry name" value="FE2OG_OXY"/>
    <property type="match status" value="1"/>
</dbReference>
<keyword evidence="1 8" id="KW-0479">Metal-binding</keyword>
<dbReference type="InterPro" id="IPR044861">
    <property type="entry name" value="IPNS-like_FE2OG_OXY"/>
</dbReference>
<dbReference type="PRINTS" id="PR00682">
    <property type="entry name" value="IPNSYNTHASE"/>
</dbReference>
<comment type="similarity">
    <text evidence="6">Belongs to the iron/ascorbate-dependent oxidoreductase family. GA2OX subfamily.</text>
</comment>
<sequence>MSPPNLYTIQSHTSVSLTSLPLLLPHRSDQSIKTKMVVASSVPHLSSGAVGFPIIDLSLDRSHVSNLMVKACEDFGFFKVINHGVPKLVIDGMEKEGLNFFSKTDLEKRSVGLLKPLGYGSKNIGFNGDTGDVEYLLLHANSQSISQASKSISKNSAQFCSTVNYYTQAVKKLACEILELIAEGLWVHDKYAFSRYIRDIDSDSLIRINYYPSCTDSAAPVHQSHRIGFGEHSDPQILTILHSNEVGGFQVALHDGTWVAVPPDSMGFNIIVGDLMQAFTNGRFKSARHRALANTTGSKSRMSIIYFGAPPMHALVYPIPEVVKHMHQSLYRPFTWDEFKKTTYSLRLGDQRLDLFKVL</sequence>
<keyword evidence="3 8" id="KW-0560">Oxidoreductase</keyword>
<dbReference type="GO" id="GO:0045543">
    <property type="term" value="F:gibberellin 2-beta-dioxygenase activity"/>
    <property type="evidence" value="ECO:0007669"/>
    <property type="project" value="UniProtKB-EC"/>
</dbReference>
<gene>
    <name evidence="10" type="ORF">Syun_028632</name>
</gene>
<dbReference type="Pfam" id="PF14226">
    <property type="entry name" value="DIOX_N"/>
    <property type="match status" value="1"/>
</dbReference>
<comment type="caution">
    <text evidence="10">The sequence shown here is derived from an EMBL/GenBank/DDBJ whole genome shotgun (WGS) entry which is preliminary data.</text>
</comment>
<evidence type="ECO:0000256" key="7">
    <source>
        <dbReference type="ARBA" id="ARBA00066708"/>
    </source>
</evidence>
<keyword evidence="2" id="KW-0223">Dioxygenase</keyword>
<dbReference type="SUPFAM" id="SSF51197">
    <property type="entry name" value="Clavaminate synthase-like"/>
    <property type="match status" value="1"/>
</dbReference>
<dbReference type="EC" id="1.14.11.13" evidence="7"/>
<protein>
    <recommendedName>
        <fullName evidence="7">gibberellin 2beta-dioxygenase</fullName>
        <ecNumber evidence="7">1.14.11.13</ecNumber>
    </recommendedName>
</protein>
<dbReference type="AlphaFoldDB" id="A0AAP0E759"/>
<dbReference type="Gene3D" id="2.60.120.330">
    <property type="entry name" value="B-lactam Antibiotic, Isopenicillin N Synthase, Chain"/>
    <property type="match status" value="1"/>
</dbReference>
<dbReference type="GO" id="GO:0009685">
    <property type="term" value="P:gibberellin metabolic process"/>
    <property type="evidence" value="ECO:0007669"/>
    <property type="project" value="UniProtKB-ARBA"/>
</dbReference>
<dbReference type="InterPro" id="IPR026992">
    <property type="entry name" value="DIOX_N"/>
</dbReference>
<dbReference type="InterPro" id="IPR027443">
    <property type="entry name" value="IPNS-like_sf"/>
</dbReference>
<evidence type="ECO:0000313" key="10">
    <source>
        <dbReference type="EMBL" id="KAK9086238.1"/>
    </source>
</evidence>
<evidence type="ECO:0000256" key="8">
    <source>
        <dbReference type="RuleBase" id="RU003682"/>
    </source>
</evidence>
<evidence type="ECO:0000256" key="6">
    <source>
        <dbReference type="ARBA" id="ARBA00061282"/>
    </source>
</evidence>
<organism evidence="10 11">
    <name type="scientific">Stephania yunnanensis</name>
    <dbReference type="NCBI Taxonomy" id="152371"/>
    <lineage>
        <taxon>Eukaryota</taxon>
        <taxon>Viridiplantae</taxon>
        <taxon>Streptophyta</taxon>
        <taxon>Embryophyta</taxon>
        <taxon>Tracheophyta</taxon>
        <taxon>Spermatophyta</taxon>
        <taxon>Magnoliopsida</taxon>
        <taxon>Ranunculales</taxon>
        <taxon>Menispermaceae</taxon>
        <taxon>Menispermoideae</taxon>
        <taxon>Cissampelideae</taxon>
        <taxon>Stephania</taxon>
    </lineage>
</organism>
<dbReference type="FunFam" id="2.60.120.330:FF:000025">
    <property type="entry name" value="Gibberellin 2-beta-dioxygenase 2"/>
    <property type="match status" value="1"/>
</dbReference>
<dbReference type="Pfam" id="PF03171">
    <property type="entry name" value="2OG-FeII_Oxy"/>
    <property type="match status" value="1"/>
</dbReference>
<evidence type="ECO:0000259" key="9">
    <source>
        <dbReference type="PROSITE" id="PS51471"/>
    </source>
</evidence>
<evidence type="ECO:0000256" key="3">
    <source>
        <dbReference type="ARBA" id="ARBA00023002"/>
    </source>
</evidence>
<evidence type="ECO:0000256" key="5">
    <source>
        <dbReference type="ARBA" id="ARBA00052204"/>
    </source>
</evidence>
<evidence type="ECO:0000256" key="2">
    <source>
        <dbReference type="ARBA" id="ARBA00022964"/>
    </source>
</evidence>
<dbReference type="InterPro" id="IPR050231">
    <property type="entry name" value="Iron_ascorbate_oxido_reductase"/>
</dbReference>
<keyword evidence="4 8" id="KW-0408">Iron</keyword>
<evidence type="ECO:0000256" key="1">
    <source>
        <dbReference type="ARBA" id="ARBA00022723"/>
    </source>
</evidence>
<dbReference type="GO" id="GO:0046872">
    <property type="term" value="F:metal ion binding"/>
    <property type="evidence" value="ECO:0007669"/>
    <property type="project" value="UniProtKB-KW"/>
</dbReference>
<evidence type="ECO:0000313" key="11">
    <source>
        <dbReference type="Proteomes" id="UP001420932"/>
    </source>
</evidence>
<dbReference type="InterPro" id="IPR005123">
    <property type="entry name" value="Oxoglu/Fe-dep_dioxygenase_dom"/>
</dbReference>
<evidence type="ECO:0000256" key="4">
    <source>
        <dbReference type="ARBA" id="ARBA00023004"/>
    </source>
</evidence>